<dbReference type="OrthoDB" id="10033309at2759"/>
<sequence>MPDASDAAADGSEETLRTNKIIYSDLNTEQNNLAVGCVDSQLNSYTTDKDVATALKKEFDAKYGGTWQAIVGSCFGCSLTHKTKAVLHFQIDFNPLMYVLLFQSDE</sequence>
<comment type="caution">
    <text evidence="2">The sequence shown here is derived from an EMBL/GenBank/DDBJ whole genome shotgun (WGS) entry which is preliminary data.</text>
</comment>
<dbReference type="AlphaFoldDB" id="A0A9W7LG99"/>
<dbReference type="GO" id="GO:0007017">
    <property type="term" value="P:microtubule-based process"/>
    <property type="evidence" value="ECO:0007669"/>
    <property type="project" value="InterPro"/>
</dbReference>
<keyword evidence="1" id="KW-0963">Cytoplasm</keyword>
<dbReference type="SUPFAM" id="SSF54648">
    <property type="entry name" value="DLC"/>
    <property type="match status" value="1"/>
</dbReference>
<dbReference type="Pfam" id="PF01221">
    <property type="entry name" value="Dynein_light"/>
    <property type="match status" value="1"/>
</dbReference>
<dbReference type="GO" id="GO:0005868">
    <property type="term" value="C:cytoplasmic dynein complex"/>
    <property type="evidence" value="ECO:0007669"/>
    <property type="project" value="TreeGrafter"/>
</dbReference>
<dbReference type="CDD" id="cd21450">
    <property type="entry name" value="DLC-like_DYNLL1-like"/>
    <property type="match status" value="1"/>
</dbReference>
<dbReference type="PANTHER" id="PTHR11886">
    <property type="entry name" value="DYNEIN LIGHT CHAIN"/>
    <property type="match status" value="1"/>
</dbReference>
<comment type="similarity">
    <text evidence="1">Belongs to the dynein light chain family.</text>
</comment>
<dbReference type="SMART" id="SM01375">
    <property type="entry name" value="Dynein_light"/>
    <property type="match status" value="1"/>
</dbReference>
<keyword evidence="1" id="KW-0243">Dynein</keyword>
<keyword evidence="3" id="KW-1185">Reference proteome</keyword>
<protein>
    <recommendedName>
        <fullName evidence="1">Dynein light chain</fullName>
    </recommendedName>
</protein>
<evidence type="ECO:0000256" key="1">
    <source>
        <dbReference type="RuleBase" id="RU365010"/>
    </source>
</evidence>
<evidence type="ECO:0000313" key="2">
    <source>
        <dbReference type="EMBL" id="GMI48881.1"/>
    </source>
</evidence>
<name>A0A9W7LG99_9STRA</name>
<dbReference type="GO" id="GO:0045505">
    <property type="term" value="F:dynein intermediate chain binding"/>
    <property type="evidence" value="ECO:0007669"/>
    <property type="project" value="TreeGrafter"/>
</dbReference>
<dbReference type="InterPro" id="IPR001372">
    <property type="entry name" value="Dynein_light_chain_typ-1/2"/>
</dbReference>
<dbReference type="InterPro" id="IPR037177">
    <property type="entry name" value="DLC_sf"/>
</dbReference>
<comment type="subcellular location">
    <subcellularLocation>
        <location evidence="1">Cytoplasm</location>
        <location evidence="1">Cytoskeleton</location>
    </subcellularLocation>
</comment>
<evidence type="ECO:0000313" key="3">
    <source>
        <dbReference type="Proteomes" id="UP001165065"/>
    </source>
</evidence>
<proteinExistence type="inferred from homology"/>
<keyword evidence="1" id="KW-0206">Cytoskeleton</keyword>
<dbReference type="Gene3D" id="3.30.740.10">
    <property type="entry name" value="Protein Inhibitor Of Neuronal Nitric Oxide Synthase"/>
    <property type="match status" value="1"/>
</dbReference>
<dbReference type="Proteomes" id="UP001165065">
    <property type="component" value="Unassembled WGS sequence"/>
</dbReference>
<keyword evidence="1" id="KW-0493">Microtubule</keyword>
<gene>
    <name evidence="2" type="ORF">TrCOL_g7284</name>
</gene>
<organism evidence="2 3">
    <name type="scientific">Triparma columacea</name>
    <dbReference type="NCBI Taxonomy" id="722753"/>
    <lineage>
        <taxon>Eukaryota</taxon>
        <taxon>Sar</taxon>
        <taxon>Stramenopiles</taxon>
        <taxon>Ochrophyta</taxon>
        <taxon>Bolidophyceae</taxon>
        <taxon>Parmales</taxon>
        <taxon>Triparmaceae</taxon>
        <taxon>Triparma</taxon>
    </lineage>
</organism>
<keyword evidence="1" id="KW-0505">Motor protein</keyword>
<dbReference type="GO" id="GO:0005874">
    <property type="term" value="C:microtubule"/>
    <property type="evidence" value="ECO:0007669"/>
    <property type="project" value="UniProtKB-KW"/>
</dbReference>
<dbReference type="EMBL" id="BRYA01000440">
    <property type="protein sequence ID" value="GMI48881.1"/>
    <property type="molecule type" value="Genomic_DNA"/>
</dbReference>
<dbReference type="PANTHER" id="PTHR11886:SF35">
    <property type="entry name" value="DYNEIN LIGHT CHAIN"/>
    <property type="match status" value="1"/>
</dbReference>
<reference evidence="3" key="1">
    <citation type="journal article" date="2023" name="Commun. Biol.">
        <title>Genome analysis of Parmales, the sister group of diatoms, reveals the evolutionary specialization of diatoms from phago-mixotrophs to photoautotrophs.</title>
        <authorList>
            <person name="Ban H."/>
            <person name="Sato S."/>
            <person name="Yoshikawa S."/>
            <person name="Yamada K."/>
            <person name="Nakamura Y."/>
            <person name="Ichinomiya M."/>
            <person name="Sato N."/>
            <person name="Blanc-Mathieu R."/>
            <person name="Endo H."/>
            <person name="Kuwata A."/>
            <person name="Ogata H."/>
        </authorList>
    </citation>
    <scope>NUCLEOTIDE SEQUENCE [LARGE SCALE GENOMIC DNA]</scope>
</reference>
<accession>A0A9W7LG99</accession>